<protein>
    <submittedName>
        <fullName evidence="1">Uncharacterized protein</fullName>
    </submittedName>
</protein>
<evidence type="ECO:0000313" key="2">
    <source>
        <dbReference type="Proteomes" id="UP000321331"/>
    </source>
</evidence>
<dbReference type="EMBL" id="VMNF01000003">
    <property type="protein sequence ID" value="TXC11211.1"/>
    <property type="molecule type" value="Genomic_DNA"/>
</dbReference>
<reference evidence="1 2" key="1">
    <citation type="submission" date="2019-07" db="EMBL/GenBank/DDBJ databases">
        <title>The First High-Quality Draft Genome Sequence of the Causal Agent of the Current Panama Disease Epidemic.</title>
        <authorList>
            <person name="Warmington R.J."/>
            <person name="Kay W."/>
            <person name="Jeffries A."/>
            <person name="Bebber D."/>
            <person name="Moore K."/>
            <person name="Studholme D.J."/>
        </authorList>
    </citation>
    <scope>NUCLEOTIDE SEQUENCE [LARGE SCALE GENOMIC DNA]</scope>
    <source>
        <strain evidence="1 2">TR4</strain>
    </source>
</reference>
<proteinExistence type="predicted"/>
<accession>A0A5C6TN00</accession>
<sequence length="66" mass="6992">MIILVFLNGGSAKPMLGADTPTRWTLMAKNSSVCWADEHQSNEAQKSVLVSSTIGLAGVEPAGFTR</sequence>
<name>A0A5C6TN00_FUSOC</name>
<organism evidence="1 2">
    <name type="scientific">Fusarium oxysporum f. sp. cubense</name>
    <dbReference type="NCBI Taxonomy" id="61366"/>
    <lineage>
        <taxon>Eukaryota</taxon>
        <taxon>Fungi</taxon>
        <taxon>Dikarya</taxon>
        <taxon>Ascomycota</taxon>
        <taxon>Pezizomycotina</taxon>
        <taxon>Sordariomycetes</taxon>
        <taxon>Hypocreomycetidae</taxon>
        <taxon>Hypocreales</taxon>
        <taxon>Nectriaceae</taxon>
        <taxon>Fusarium</taxon>
        <taxon>Fusarium oxysporum species complex</taxon>
    </lineage>
</organism>
<comment type="caution">
    <text evidence="1">The sequence shown here is derived from an EMBL/GenBank/DDBJ whole genome shotgun (WGS) entry which is preliminary data.</text>
</comment>
<dbReference type="AlphaFoldDB" id="A0A5C6TN00"/>
<dbReference type="Proteomes" id="UP000321331">
    <property type="component" value="Unassembled WGS sequence"/>
</dbReference>
<gene>
    <name evidence="1" type="ORF">FocTR4_00007653</name>
</gene>
<evidence type="ECO:0000313" key="1">
    <source>
        <dbReference type="EMBL" id="TXC11211.1"/>
    </source>
</evidence>